<dbReference type="Proteomes" id="UP000752696">
    <property type="component" value="Unassembled WGS sequence"/>
</dbReference>
<dbReference type="AlphaFoldDB" id="A0A6V7H7E0"/>
<name>A0A6V7H7E0_9HYME</name>
<feature type="non-terminal residue" evidence="1">
    <location>
        <position position="83"/>
    </location>
</feature>
<comment type="caution">
    <text evidence="1">The sequence shown here is derived from an EMBL/GenBank/DDBJ whole genome shotgun (WGS) entry which is preliminary data.</text>
</comment>
<gene>
    <name evidence="1" type="ORF">MHI_LOCUS558815</name>
</gene>
<evidence type="ECO:0000313" key="1">
    <source>
        <dbReference type="EMBL" id="CAD1475396.1"/>
    </source>
</evidence>
<protein>
    <submittedName>
        <fullName evidence="1">Uncharacterized protein</fullName>
    </submittedName>
</protein>
<proteinExistence type="predicted"/>
<organism evidence="1 2">
    <name type="scientific">Heterotrigona itama</name>
    <dbReference type="NCBI Taxonomy" id="395501"/>
    <lineage>
        <taxon>Eukaryota</taxon>
        <taxon>Metazoa</taxon>
        <taxon>Ecdysozoa</taxon>
        <taxon>Arthropoda</taxon>
        <taxon>Hexapoda</taxon>
        <taxon>Insecta</taxon>
        <taxon>Pterygota</taxon>
        <taxon>Neoptera</taxon>
        <taxon>Endopterygota</taxon>
        <taxon>Hymenoptera</taxon>
        <taxon>Apocrita</taxon>
        <taxon>Aculeata</taxon>
        <taxon>Apoidea</taxon>
        <taxon>Anthophila</taxon>
        <taxon>Apidae</taxon>
        <taxon>Heterotrigona</taxon>
    </lineage>
</organism>
<accession>A0A6V7H7E0</accession>
<evidence type="ECO:0000313" key="2">
    <source>
        <dbReference type="Proteomes" id="UP000752696"/>
    </source>
</evidence>
<reference evidence="1" key="1">
    <citation type="submission" date="2020-07" db="EMBL/GenBank/DDBJ databases">
        <authorList>
            <person name="Nazaruddin N."/>
        </authorList>
    </citation>
    <scope>NUCLEOTIDE SEQUENCE</scope>
</reference>
<keyword evidence="2" id="KW-1185">Reference proteome</keyword>
<dbReference type="EMBL" id="CAJDYZ010008451">
    <property type="protein sequence ID" value="CAD1475396.1"/>
    <property type="molecule type" value="Genomic_DNA"/>
</dbReference>
<sequence length="83" mass="10029">SQRFDSLLVGSYPQIGHKKSWQYTYIRAQDSVSFLVSRIKVPWHTRSLINLLHEFSRHTKKKQSLQMDCWRSNSKYHKTPWHN</sequence>